<evidence type="ECO:0000313" key="4">
    <source>
        <dbReference type="EMBL" id="HHP92045.1"/>
    </source>
</evidence>
<name>A0A7J3YTC3_9CREN</name>
<evidence type="ECO:0000313" key="3">
    <source>
        <dbReference type="EMBL" id="HEH30803.1"/>
    </source>
</evidence>
<gene>
    <name evidence="4" type="ORF">ENM70_00210</name>
    <name evidence="3" type="ORF">ENP99_01625</name>
</gene>
<comment type="caution">
    <text evidence="4">The sequence shown here is derived from an EMBL/GenBank/DDBJ whole genome shotgun (WGS) entry which is preliminary data.</text>
</comment>
<evidence type="ECO:0000259" key="2">
    <source>
        <dbReference type="PROSITE" id="PS50966"/>
    </source>
</evidence>
<keyword evidence="1" id="KW-0479">Metal-binding</keyword>
<evidence type="ECO:0000256" key="1">
    <source>
        <dbReference type="PROSITE-ProRule" id="PRU00325"/>
    </source>
</evidence>
<organism evidence="4">
    <name type="scientific">Ignisphaera aggregans</name>
    <dbReference type="NCBI Taxonomy" id="334771"/>
    <lineage>
        <taxon>Archaea</taxon>
        <taxon>Thermoproteota</taxon>
        <taxon>Thermoprotei</taxon>
        <taxon>Desulfurococcales</taxon>
        <taxon>Desulfurococcaceae</taxon>
        <taxon>Ignisphaera</taxon>
    </lineage>
</organism>
<protein>
    <recommendedName>
        <fullName evidence="2">SWIM-type domain-containing protein</fullName>
    </recommendedName>
</protein>
<keyword evidence="1" id="KW-0862">Zinc</keyword>
<sequence>MSPCKMCTCSDFIINFLWGRRGYPCYHVVGFYIALKEQKFIKLTLGHEEVKEVVLEIALQGFSRHLRKVLSK</sequence>
<dbReference type="EMBL" id="DSLL01000010">
    <property type="protein sequence ID" value="HEH30803.1"/>
    <property type="molecule type" value="Genomic_DNA"/>
</dbReference>
<keyword evidence="1" id="KW-0863">Zinc-finger</keyword>
<feature type="domain" description="SWIM-type" evidence="2">
    <location>
        <begin position="7"/>
        <end position="36"/>
    </location>
</feature>
<dbReference type="PROSITE" id="PS50966">
    <property type="entry name" value="ZF_SWIM"/>
    <property type="match status" value="1"/>
</dbReference>
<accession>A0A7J3YTC3</accession>
<dbReference type="GO" id="GO:0008270">
    <property type="term" value="F:zinc ion binding"/>
    <property type="evidence" value="ECO:0007669"/>
    <property type="project" value="UniProtKB-KW"/>
</dbReference>
<dbReference type="AlphaFoldDB" id="A0A7J3YTC3"/>
<reference evidence="4" key="1">
    <citation type="journal article" date="2020" name="mSystems">
        <title>Genome- and Community-Level Interaction Insights into Carbon Utilization and Element Cycling Functions of Hydrothermarchaeota in Hydrothermal Sediment.</title>
        <authorList>
            <person name="Zhou Z."/>
            <person name="Liu Y."/>
            <person name="Xu W."/>
            <person name="Pan J."/>
            <person name="Luo Z.H."/>
            <person name="Li M."/>
        </authorList>
    </citation>
    <scope>NUCLEOTIDE SEQUENCE [LARGE SCALE GENOMIC DNA]</scope>
    <source>
        <strain evidence="4">SpSt-1109</strain>
        <strain evidence="3">SpSt-27</strain>
    </source>
</reference>
<dbReference type="InterPro" id="IPR007527">
    <property type="entry name" value="Znf_SWIM"/>
</dbReference>
<proteinExistence type="predicted"/>
<dbReference type="EMBL" id="DRYU01000003">
    <property type="protein sequence ID" value="HHP92045.1"/>
    <property type="molecule type" value="Genomic_DNA"/>
</dbReference>